<protein>
    <submittedName>
        <fullName evidence="1">Uncharacterized protein</fullName>
    </submittedName>
</protein>
<name>A0A0E9VWI2_ANGAN</name>
<organism evidence="1">
    <name type="scientific">Anguilla anguilla</name>
    <name type="common">European freshwater eel</name>
    <name type="synonym">Muraena anguilla</name>
    <dbReference type="NCBI Taxonomy" id="7936"/>
    <lineage>
        <taxon>Eukaryota</taxon>
        <taxon>Metazoa</taxon>
        <taxon>Chordata</taxon>
        <taxon>Craniata</taxon>
        <taxon>Vertebrata</taxon>
        <taxon>Euteleostomi</taxon>
        <taxon>Actinopterygii</taxon>
        <taxon>Neopterygii</taxon>
        <taxon>Teleostei</taxon>
        <taxon>Anguilliformes</taxon>
        <taxon>Anguillidae</taxon>
        <taxon>Anguilla</taxon>
    </lineage>
</organism>
<dbReference type="EMBL" id="GBXM01026949">
    <property type="protein sequence ID" value="JAH81628.1"/>
    <property type="molecule type" value="Transcribed_RNA"/>
</dbReference>
<reference evidence="1" key="2">
    <citation type="journal article" date="2015" name="Fish Shellfish Immunol.">
        <title>Early steps in the European eel (Anguilla anguilla)-Vibrio vulnificus interaction in the gills: Role of the RtxA13 toxin.</title>
        <authorList>
            <person name="Callol A."/>
            <person name="Pajuelo D."/>
            <person name="Ebbesson L."/>
            <person name="Teles M."/>
            <person name="MacKenzie S."/>
            <person name="Amaro C."/>
        </authorList>
    </citation>
    <scope>NUCLEOTIDE SEQUENCE</scope>
</reference>
<reference evidence="1" key="1">
    <citation type="submission" date="2014-11" db="EMBL/GenBank/DDBJ databases">
        <authorList>
            <person name="Amaro Gonzalez C."/>
        </authorList>
    </citation>
    <scope>NUCLEOTIDE SEQUENCE</scope>
</reference>
<proteinExistence type="predicted"/>
<evidence type="ECO:0000313" key="1">
    <source>
        <dbReference type="EMBL" id="JAH81628.1"/>
    </source>
</evidence>
<dbReference type="AlphaFoldDB" id="A0A0E9VWI2"/>
<accession>A0A0E9VWI2</accession>
<sequence>MNRTQWPKEQCNVRERRRCRESGYGK</sequence>